<dbReference type="EMBL" id="VCNI01000002">
    <property type="protein sequence ID" value="TMU55091.1"/>
    <property type="molecule type" value="Genomic_DNA"/>
</dbReference>
<evidence type="ECO:0000256" key="2">
    <source>
        <dbReference type="ARBA" id="ARBA00023125"/>
    </source>
</evidence>
<proteinExistence type="predicted"/>
<feature type="domain" description="HTH araC/xylS-type" evidence="4">
    <location>
        <begin position="26"/>
        <end position="123"/>
    </location>
</feature>
<dbReference type="Proteomes" id="UP000751614">
    <property type="component" value="Unassembled WGS sequence"/>
</dbReference>
<reference evidence="5 6" key="1">
    <citation type="submission" date="2019-05" db="EMBL/GenBank/DDBJ databases">
        <title>Flagellimonas sp. AsT0115, sp. nov., isolated from a marine red algae, Asparagopsis taxiformis.</title>
        <authorList>
            <person name="Kim J."/>
            <person name="Jeong S.E."/>
            <person name="Jeon C.O."/>
        </authorList>
    </citation>
    <scope>NUCLEOTIDE SEQUENCE [LARGE SCALE GENOMIC DNA]</scope>
    <source>
        <strain evidence="5 6">AsT0115</strain>
    </source>
</reference>
<dbReference type="Gene3D" id="1.10.10.60">
    <property type="entry name" value="Homeodomain-like"/>
    <property type="match status" value="2"/>
</dbReference>
<dbReference type="SMART" id="SM00342">
    <property type="entry name" value="HTH_ARAC"/>
    <property type="match status" value="1"/>
</dbReference>
<keyword evidence="3" id="KW-0804">Transcription</keyword>
<evidence type="ECO:0000313" key="5">
    <source>
        <dbReference type="EMBL" id="TMU55091.1"/>
    </source>
</evidence>
<evidence type="ECO:0000256" key="1">
    <source>
        <dbReference type="ARBA" id="ARBA00023015"/>
    </source>
</evidence>
<dbReference type="InterPro" id="IPR018060">
    <property type="entry name" value="HTH_AraC"/>
</dbReference>
<keyword evidence="1" id="KW-0805">Transcription regulation</keyword>
<evidence type="ECO:0000259" key="4">
    <source>
        <dbReference type="PROSITE" id="PS01124"/>
    </source>
</evidence>
<name>A0ABY2WJS5_9FLAO</name>
<comment type="caution">
    <text evidence="5">The sequence shown here is derived from an EMBL/GenBank/DDBJ whole genome shotgun (WGS) entry which is preliminary data.</text>
</comment>
<dbReference type="PANTHER" id="PTHR43280:SF28">
    <property type="entry name" value="HTH-TYPE TRANSCRIPTIONAL ACTIVATOR RHAS"/>
    <property type="match status" value="1"/>
</dbReference>
<dbReference type="PROSITE" id="PS01124">
    <property type="entry name" value="HTH_ARAC_FAMILY_2"/>
    <property type="match status" value="1"/>
</dbReference>
<organism evidence="5 6">
    <name type="scientific">Flagellimonas algicola</name>
    <dbReference type="NCBI Taxonomy" id="2583815"/>
    <lineage>
        <taxon>Bacteria</taxon>
        <taxon>Pseudomonadati</taxon>
        <taxon>Bacteroidota</taxon>
        <taxon>Flavobacteriia</taxon>
        <taxon>Flavobacteriales</taxon>
        <taxon>Flavobacteriaceae</taxon>
        <taxon>Flagellimonas</taxon>
    </lineage>
</organism>
<accession>A0ABY2WJS5</accession>
<keyword evidence="2" id="KW-0238">DNA-binding</keyword>
<dbReference type="InterPro" id="IPR009057">
    <property type="entry name" value="Homeodomain-like_sf"/>
</dbReference>
<evidence type="ECO:0000256" key="3">
    <source>
        <dbReference type="ARBA" id="ARBA00023163"/>
    </source>
</evidence>
<dbReference type="PANTHER" id="PTHR43280">
    <property type="entry name" value="ARAC-FAMILY TRANSCRIPTIONAL REGULATOR"/>
    <property type="match status" value="1"/>
</dbReference>
<dbReference type="SUPFAM" id="SSF46689">
    <property type="entry name" value="Homeodomain-like"/>
    <property type="match status" value="2"/>
</dbReference>
<gene>
    <name evidence="5" type="ORF">FGG15_12970</name>
</gene>
<keyword evidence="6" id="KW-1185">Reference proteome</keyword>
<protein>
    <submittedName>
        <fullName evidence="5">Helix-turn-helix transcriptional regulator</fullName>
    </submittedName>
</protein>
<dbReference type="RefSeq" id="WP_138836885.1">
    <property type="nucleotide sequence ID" value="NZ_VCNI01000002.1"/>
</dbReference>
<dbReference type="Pfam" id="PF12833">
    <property type="entry name" value="HTH_18"/>
    <property type="match status" value="1"/>
</dbReference>
<evidence type="ECO:0000313" key="6">
    <source>
        <dbReference type="Proteomes" id="UP000751614"/>
    </source>
</evidence>
<sequence length="129" mass="15156">MTFYEKEIHRVGRIIYANRSQIDTVIRTRKYLDRNYEANVNLNLLARTHAVSKFHLLRLFKKYYGLTPAKYVTDKRIAMSKQHLENGMSATQTCFAVGFESLGSFSTLFKRKTGKTPFEYQKEQLSRSF</sequence>